<comment type="caution">
    <text evidence="1">The sequence shown here is derived from an EMBL/GenBank/DDBJ whole genome shotgun (WGS) entry which is preliminary data.</text>
</comment>
<dbReference type="EMBL" id="FKJW01000004">
    <property type="protein sequence ID" value="SAJ96707.1"/>
    <property type="molecule type" value="Genomic_DNA"/>
</dbReference>
<proteinExistence type="predicted"/>
<reference evidence="1 2" key="1">
    <citation type="submission" date="2016-04" db="EMBL/GenBank/DDBJ databases">
        <authorList>
            <person name="Peeters C."/>
        </authorList>
    </citation>
    <scope>NUCLEOTIDE SEQUENCE [LARGE SCALE GENOMIC DNA]</scope>
    <source>
        <strain evidence="1">LMG 29311</strain>
    </source>
</reference>
<sequence length="86" mass="9853">MYLIKNLGLDNKGKRWAVARVELSEPRPSANGVNMEVSRRCRAMVDAARAKEANREQASRWRSIVEARGRRDQLSAPRAAARWRPH</sequence>
<dbReference type="Proteomes" id="UP000196218">
    <property type="component" value="Unassembled WGS sequence"/>
</dbReference>
<accession>A0ABD7L6Q6</accession>
<protein>
    <recommendedName>
        <fullName evidence="3">Bacteriophage protein</fullName>
    </recommendedName>
</protein>
<dbReference type="AlphaFoldDB" id="A0ABD7L6Q6"/>
<evidence type="ECO:0000313" key="2">
    <source>
        <dbReference type="Proteomes" id="UP000196218"/>
    </source>
</evidence>
<dbReference type="RefSeq" id="WP_140402331.1">
    <property type="nucleotide sequence ID" value="NZ_FKJW01000004.1"/>
</dbReference>
<evidence type="ECO:0008006" key="3">
    <source>
        <dbReference type="Google" id="ProtNLM"/>
    </source>
</evidence>
<evidence type="ECO:0000313" key="1">
    <source>
        <dbReference type="EMBL" id="SAJ96707.1"/>
    </source>
</evidence>
<name>A0ABD7L6Q6_9BURK</name>
<gene>
    <name evidence="1" type="ORF">UA18_03481</name>
</gene>
<organism evidence="1 2">
    <name type="scientific">Burkholderia multivorans</name>
    <dbReference type="NCBI Taxonomy" id="87883"/>
    <lineage>
        <taxon>Bacteria</taxon>
        <taxon>Pseudomonadati</taxon>
        <taxon>Pseudomonadota</taxon>
        <taxon>Betaproteobacteria</taxon>
        <taxon>Burkholderiales</taxon>
        <taxon>Burkholderiaceae</taxon>
        <taxon>Burkholderia</taxon>
        <taxon>Burkholderia cepacia complex</taxon>
    </lineage>
</organism>